<dbReference type="PROSITE" id="PS00455">
    <property type="entry name" value="AMP_BINDING"/>
    <property type="match status" value="1"/>
</dbReference>
<evidence type="ECO:0000259" key="3">
    <source>
        <dbReference type="Pfam" id="PF00501"/>
    </source>
</evidence>
<organism evidence="5 6">
    <name type="scientific">Ornithinimicrobium avium</name>
    <dbReference type="NCBI Taxonomy" id="2283195"/>
    <lineage>
        <taxon>Bacteria</taxon>
        <taxon>Bacillati</taxon>
        <taxon>Actinomycetota</taxon>
        <taxon>Actinomycetes</taxon>
        <taxon>Micrococcales</taxon>
        <taxon>Ornithinimicrobiaceae</taxon>
        <taxon>Ornithinimicrobium</taxon>
    </lineage>
</organism>
<dbReference type="NCBIfam" id="NF006182">
    <property type="entry name" value="PRK08316.1"/>
    <property type="match status" value="1"/>
</dbReference>
<feature type="domain" description="AMP-dependent synthetase/ligase" evidence="3">
    <location>
        <begin position="31"/>
        <end position="391"/>
    </location>
</feature>
<dbReference type="InterPro" id="IPR042099">
    <property type="entry name" value="ANL_N_sf"/>
</dbReference>
<dbReference type="InterPro" id="IPR045851">
    <property type="entry name" value="AMP-bd_C_sf"/>
</dbReference>
<dbReference type="InterPro" id="IPR000873">
    <property type="entry name" value="AMP-dep_synth/lig_dom"/>
</dbReference>
<reference evidence="5 6" key="1">
    <citation type="submission" date="2018-07" db="EMBL/GenBank/DDBJ databases">
        <title>Complete genome sequencing of Ornithinimicrobium sp. AMA3305.</title>
        <authorList>
            <person name="Bae J.-W."/>
        </authorList>
    </citation>
    <scope>NUCLEOTIDE SEQUENCE [LARGE SCALE GENOMIC DNA]</scope>
    <source>
        <strain evidence="5 6">AMA3305</strain>
    </source>
</reference>
<protein>
    <submittedName>
        <fullName evidence="5">Acyl-CoA synthetase</fullName>
    </submittedName>
</protein>
<evidence type="ECO:0000259" key="4">
    <source>
        <dbReference type="Pfam" id="PF13193"/>
    </source>
</evidence>
<gene>
    <name evidence="5" type="ORF">DV701_09865</name>
</gene>
<dbReference type="Proteomes" id="UP000253790">
    <property type="component" value="Chromosome"/>
</dbReference>
<dbReference type="EMBL" id="CP031229">
    <property type="protein sequence ID" value="AXH96384.1"/>
    <property type="molecule type" value="Genomic_DNA"/>
</dbReference>
<keyword evidence="6" id="KW-1185">Reference proteome</keyword>
<dbReference type="Gene3D" id="3.40.50.12780">
    <property type="entry name" value="N-terminal domain of ligase-like"/>
    <property type="match status" value="1"/>
</dbReference>
<keyword evidence="2" id="KW-0436">Ligase</keyword>
<accession>A0A345NMX6</accession>
<dbReference type="InterPro" id="IPR050237">
    <property type="entry name" value="ATP-dep_AMP-bd_enzyme"/>
</dbReference>
<evidence type="ECO:0000313" key="6">
    <source>
        <dbReference type="Proteomes" id="UP000253790"/>
    </source>
</evidence>
<evidence type="ECO:0000256" key="2">
    <source>
        <dbReference type="ARBA" id="ARBA00022598"/>
    </source>
</evidence>
<name>A0A345NMX6_9MICO</name>
<dbReference type="PANTHER" id="PTHR43767">
    <property type="entry name" value="LONG-CHAIN-FATTY-ACID--COA LIGASE"/>
    <property type="match status" value="1"/>
</dbReference>
<dbReference type="GO" id="GO:0016877">
    <property type="term" value="F:ligase activity, forming carbon-sulfur bonds"/>
    <property type="evidence" value="ECO:0007669"/>
    <property type="project" value="UniProtKB-ARBA"/>
</dbReference>
<comment type="similarity">
    <text evidence="1">Belongs to the ATP-dependent AMP-binding enzyme family.</text>
</comment>
<dbReference type="AlphaFoldDB" id="A0A345NMX6"/>
<evidence type="ECO:0000256" key="1">
    <source>
        <dbReference type="ARBA" id="ARBA00006432"/>
    </source>
</evidence>
<dbReference type="PANTHER" id="PTHR43767:SF7">
    <property type="entry name" value="MEDIUM_LONG-CHAIN-FATTY-ACID--COA LIGASE FADD8"/>
    <property type="match status" value="1"/>
</dbReference>
<dbReference type="InterPro" id="IPR025110">
    <property type="entry name" value="AMP-bd_C"/>
</dbReference>
<evidence type="ECO:0000313" key="5">
    <source>
        <dbReference type="EMBL" id="AXH96384.1"/>
    </source>
</evidence>
<dbReference type="SUPFAM" id="SSF56801">
    <property type="entry name" value="Acetyl-CoA synthetase-like"/>
    <property type="match status" value="1"/>
</dbReference>
<dbReference type="KEGG" id="orn:DV701_09865"/>
<dbReference type="Pfam" id="PF13193">
    <property type="entry name" value="AMP-binding_C"/>
    <property type="match status" value="1"/>
</dbReference>
<dbReference type="OrthoDB" id="9803968at2"/>
<dbReference type="InterPro" id="IPR020845">
    <property type="entry name" value="AMP-binding_CS"/>
</dbReference>
<proteinExistence type="inferred from homology"/>
<dbReference type="CDD" id="cd17631">
    <property type="entry name" value="FACL_FadD13-like"/>
    <property type="match status" value="1"/>
</dbReference>
<dbReference type="Gene3D" id="3.30.300.30">
    <property type="match status" value="1"/>
</dbReference>
<feature type="domain" description="AMP-binding enzyme C-terminal" evidence="4">
    <location>
        <begin position="441"/>
        <end position="514"/>
    </location>
</feature>
<sequence length="523" mass="56231">MKPGPAGPRAHGEEATVSALITRSSTVDGILRRSAARYRDRTALVFAGRTWSFAELDEAVTRVTAYLLDLGLTKGERVAALGRNSDGYLIGFLACARAGLVHVPLNYNLLGGELGYLLADSGSRALLVDPALERSLAGVDEAVLAGVEHRVPLRDADGSVVEIATAAGELPEVGVEVADTDLAQLLYTSGTTSSPKGAMMSHKALVHEYLSCIVDLDLTAEDHPLHVMPLYHSAQMHVFLLPWLAVGATSTVLEVPDPGEVMRRIEQDGHRAFFAAPTLWVAMTNHADFEGRDLSGLRKAYYGASIMPGPTLRTLLAKAPDCGFYNCFGQSEIAPLACVLRPEDHAQRPDSAGKPVLFVQTRVVDGAGADVPVGESGEILYRSPQLCDGYWGNEEASAEAFSDGWFHSGDLVRMDEEGYVFVVDRIKDVINTGGVLVASRQVEDAIYTHPAVAEVAVVGIPDEKWVEAVAAFVVRKGEVDEAGIVEHVRGQLAAFKVPKRVTFVEDLPRNASGKILKRELRDG</sequence>
<dbReference type="Pfam" id="PF00501">
    <property type="entry name" value="AMP-binding"/>
    <property type="match status" value="1"/>
</dbReference>
<dbReference type="FunFam" id="3.30.300.30:FF:000008">
    <property type="entry name" value="2,3-dihydroxybenzoate-AMP ligase"/>
    <property type="match status" value="1"/>
</dbReference>